<reference evidence="1" key="1">
    <citation type="journal article" date="2016" name="Front. Microbiol.">
        <title>Genome Sequence of the Piezophilic, Mesophilic Sulfate-Reducing Bacterium Desulfovibrio indicus J2T.</title>
        <authorList>
            <person name="Cao J."/>
            <person name="Maignien L."/>
            <person name="Shao Z."/>
            <person name="Alain K."/>
            <person name="Jebbar M."/>
        </authorList>
    </citation>
    <scope>NUCLEOTIDE SEQUENCE</scope>
    <source>
        <strain evidence="1">DSM 16372</strain>
    </source>
</reference>
<sequence length="376" mass="41062">MTGPSLRTTVAVPYEANAVPKGARNSRSFVFRASVPIEIEIVRNPATAVLCRDERARETVYLGHDASLWLPVAASPNFGGHAIAAEDALRRLTRGLGFCDGGHYDNPFLHVADGRLKPGDFAAIGPIEDAALRSVESTGLAAAGAAARRLARDFLLTEDGRLLRRSVGPFWGQYTQDDLSIIPFDFKMPSGPDMFACTRVAEAMEFRAREHPRRSMNRRGMVDILEPGCVPDHDAHVAARSVLRTECAAWMADVAPLASASVALLAEQAQRGYERVHGRRIADLSHKDRRTLPAPASAVPPTPEQIVEAVDAMRLFVTEMPGSHEDEEILGVCDNWRSVYEDLAGRAIRRFDAFERHRLPDPEGVPQIDSAPSASA</sequence>
<proteinExistence type="predicted"/>
<dbReference type="EMBL" id="BPQO01000020">
    <property type="protein sequence ID" value="GJD90700.1"/>
    <property type="molecule type" value="Genomic_DNA"/>
</dbReference>
<name>A0AAV4ZRT6_9HYPH</name>
<evidence type="ECO:0000313" key="1">
    <source>
        <dbReference type="EMBL" id="GJD90700.1"/>
    </source>
</evidence>
<reference evidence="1" key="2">
    <citation type="submission" date="2021-08" db="EMBL/GenBank/DDBJ databases">
        <authorList>
            <person name="Tani A."/>
            <person name="Ola A."/>
            <person name="Ogura Y."/>
            <person name="Katsura K."/>
            <person name="Hayashi T."/>
        </authorList>
    </citation>
    <scope>NUCLEOTIDE SEQUENCE</scope>
    <source>
        <strain evidence="1">DSM 16372</strain>
    </source>
</reference>
<dbReference type="AlphaFoldDB" id="A0AAV4ZRT6"/>
<protein>
    <submittedName>
        <fullName evidence="1">Uncharacterized protein</fullName>
    </submittedName>
</protein>
<evidence type="ECO:0000313" key="2">
    <source>
        <dbReference type="Proteomes" id="UP001055247"/>
    </source>
</evidence>
<comment type="caution">
    <text evidence="1">The sequence shown here is derived from an EMBL/GenBank/DDBJ whole genome shotgun (WGS) entry which is preliminary data.</text>
</comment>
<keyword evidence="2" id="KW-1185">Reference proteome</keyword>
<organism evidence="1 2">
    <name type="scientific">Methylobacterium hispanicum</name>
    <dbReference type="NCBI Taxonomy" id="270350"/>
    <lineage>
        <taxon>Bacteria</taxon>
        <taxon>Pseudomonadati</taxon>
        <taxon>Pseudomonadota</taxon>
        <taxon>Alphaproteobacteria</taxon>
        <taxon>Hyphomicrobiales</taxon>
        <taxon>Methylobacteriaceae</taxon>
        <taxon>Methylobacterium</taxon>
    </lineage>
</organism>
<gene>
    <name evidence="1" type="ORF">BHAOGJBA_4242</name>
</gene>
<dbReference type="Proteomes" id="UP001055247">
    <property type="component" value="Unassembled WGS sequence"/>
</dbReference>
<dbReference type="RefSeq" id="WP_238230862.1">
    <property type="nucleotide sequence ID" value="NZ_BPQO01000020.1"/>
</dbReference>
<accession>A0AAV4ZRT6</accession>